<sequence>MPMKKTKCIKQSISLLFLIFNLTVFASNTEYTINGKIINYENFDVASILLKATKVTPSGQVSESIKISKNGEFTIKGKCFKKLNQIWLAVDDIYYGEILVSSQLIITLDYCQLSKSNVSFFGDGVQFGGIDSEATIISNKWINFRRTDQQRLNSQIQIVSRLNISEFEKVDRLNKLFKKREEFETEFLSIYPNDMAWILADKRNSEYYSQLFLLIDKQNINWEILDEAMAFSPNVLGNSSYQFYKYQSWVLGESYIGSNIFKNWENQERNLNKLTAHNKDFLILSAIPDNLEWKEQYATKFLPYVNQAWVKEYLKELMVQSKININEINTELSNSKYSNFNSPIGKSHREYSFGAQSFISEQNDALSFIKAIQKNFVDKAIIIDLWATWCKPCISDMKKGKRIKKELENLPLVIVYVCTEQGSSVENWEMKIADLKTQGTHIFINKKLTTSFMDKFKLNGYPSYLFFDSNGVYKKDVVEGISNLDIEKLKSNI</sequence>
<organism evidence="6 7">
    <name type="scientific">Portibacter lacus</name>
    <dbReference type="NCBI Taxonomy" id="1099794"/>
    <lineage>
        <taxon>Bacteria</taxon>
        <taxon>Pseudomonadati</taxon>
        <taxon>Bacteroidota</taxon>
        <taxon>Saprospiria</taxon>
        <taxon>Saprospirales</taxon>
        <taxon>Haliscomenobacteraceae</taxon>
        <taxon>Portibacter</taxon>
    </lineage>
</organism>
<dbReference type="EMBL" id="BSOH01000037">
    <property type="protein sequence ID" value="GLR20200.1"/>
    <property type="molecule type" value="Genomic_DNA"/>
</dbReference>
<reference evidence="6" key="2">
    <citation type="submission" date="2023-01" db="EMBL/GenBank/DDBJ databases">
        <title>Draft genome sequence of Portibacter lacus strain NBRC 108769.</title>
        <authorList>
            <person name="Sun Q."/>
            <person name="Mori K."/>
        </authorList>
    </citation>
    <scope>NUCLEOTIDE SEQUENCE</scope>
    <source>
        <strain evidence="6">NBRC 108769</strain>
    </source>
</reference>
<dbReference type="PANTHER" id="PTHR42852">
    <property type="entry name" value="THIOL:DISULFIDE INTERCHANGE PROTEIN DSBE"/>
    <property type="match status" value="1"/>
</dbReference>
<protein>
    <recommendedName>
        <fullName evidence="8">Thioredoxin domain-containing protein</fullName>
    </recommendedName>
</protein>
<feature type="chain" id="PRO_5041303648" description="Thioredoxin domain-containing protein" evidence="5">
    <location>
        <begin position="27"/>
        <end position="493"/>
    </location>
</feature>
<comment type="caution">
    <text evidence="6">The sequence shown here is derived from an EMBL/GenBank/DDBJ whole genome shotgun (WGS) entry which is preliminary data.</text>
</comment>
<dbReference type="Proteomes" id="UP001156666">
    <property type="component" value="Unassembled WGS sequence"/>
</dbReference>
<keyword evidence="4" id="KW-0676">Redox-active center</keyword>
<dbReference type="InterPro" id="IPR050553">
    <property type="entry name" value="Thioredoxin_ResA/DsbE_sf"/>
</dbReference>
<proteinExistence type="predicted"/>
<evidence type="ECO:0000256" key="4">
    <source>
        <dbReference type="ARBA" id="ARBA00023284"/>
    </source>
</evidence>
<evidence type="ECO:0000256" key="2">
    <source>
        <dbReference type="ARBA" id="ARBA00022748"/>
    </source>
</evidence>
<comment type="subcellular location">
    <subcellularLocation>
        <location evidence="1">Cell envelope</location>
    </subcellularLocation>
</comment>
<keyword evidence="3" id="KW-1015">Disulfide bond</keyword>
<name>A0AA37SVR5_9BACT</name>
<evidence type="ECO:0000313" key="6">
    <source>
        <dbReference type="EMBL" id="GLR20200.1"/>
    </source>
</evidence>
<dbReference type="PANTHER" id="PTHR42852:SF6">
    <property type="entry name" value="THIOL:DISULFIDE INTERCHANGE PROTEIN DSBE"/>
    <property type="match status" value="1"/>
</dbReference>
<evidence type="ECO:0000313" key="7">
    <source>
        <dbReference type="Proteomes" id="UP001156666"/>
    </source>
</evidence>
<evidence type="ECO:0008006" key="8">
    <source>
        <dbReference type="Google" id="ProtNLM"/>
    </source>
</evidence>
<dbReference type="InterPro" id="IPR036249">
    <property type="entry name" value="Thioredoxin-like_sf"/>
</dbReference>
<evidence type="ECO:0000256" key="5">
    <source>
        <dbReference type="SAM" id="SignalP"/>
    </source>
</evidence>
<reference evidence="6" key="1">
    <citation type="journal article" date="2014" name="Int. J. Syst. Evol. Microbiol.">
        <title>Complete genome sequence of Corynebacterium casei LMG S-19264T (=DSM 44701T), isolated from a smear-ripened cheese.</title>
        <authorList>
            <consortium name="US DOE Joint Genome Institute (JGI-PGF)"/>
            <person name="Walter F."/>
            <person name="Albersmeier A."/>
            <person name="Kalinowski J."/>
            <person name="Ruckert C."/>
        </authorList>
    </citation>
    <scope>NUCLEOTIDE SEQUENCE</scope>
    <source>
        <strain evidence="6">NBRC 108769</strain>
    </source>
</reference>
<accession>A0AA37SVR5</accession>
<dbReference type="SUPFAM" id="SSF52833">
    <property type="entry name" value="Thioredoxin-like"/>
    <property type="match status" value="1"/>
</dbReference>
<evidence type="ECO:0000256" key="1">
    <source>
        <dbReference type="ARBA" id="ARBA00004196"/>
    </source>
</evidence>
<keyword evidence="5" id="KW-0732">Signal</keyword>
<keyword evidence="7" id="KW-1185">Reference proteome</keyword>
<gene>
    <name evidence="6" type="ORF">GCM10007940_48160</name>
</gene>
<dbReference type="GO" id="GO:0017004">
    <property type="term" value="P:cytochrome complex assembly"/>
    <property type="evidence" value="ECO:0007669"/>
    <property type="project" value="UniProtKB-KW"/>
</dbReference>
<dbReference type="Gene3D" id="3.40.30.10">
    <property type="entry name" value="Glutaredoxin"/>
    <property type="match status" value="1"/>
</dbReference>
<feature type="signal peptide" evidence="5">
    <location>
        <begin position="1"/>
        <end position="26"/>
    </location>
</feature>
<keyword evidence="2" id="KW-0201">Cytochrome c-type biogenesis</keyword>
<dbReference type="AlphaFoldDB" id="A0AA37SVR5"/>
<evidence type="ECO:0000256" key="3">
    <source>
        <dbReference type="ARBA" id="ARBA00023157"/>
    </source>
</evidence>
<dbReference type="GO" id="GO:0030313">
    <property type="term" value="C:cell envelope"/>
    <property type="evidence" value="ECO:0007669"/>
    <property type="project" value="UniProtKB-SubCell"/>
</dbReference>